<sequence length="49" mass="5778">MDWDKELEQVQMRLLLRKWEVKCAEAKKRFLRGLQCLEKKGSAVTSPSI</sequence>
<reference evidence="1" key="1">
    <citation type="submission" date="2020-03" db="EMBL/GenBank/DDBJ databases">
        <title>The deep terrestrial virosphere.</title>
        <authorList>
            <person name="Holmfeldt K."/>
            <person name="Nilsson E."/>
            <person name="Simone D."/>
            <person name="Lopez-Fernandez M."/>
            <person name="Wu X."/>
            <person name="de Brujin I."/>
            <person name="Lundin D."/>
            <person name="Andersson A."/>
            <person name="Bertilsson S."/>
            <person name="Dopson M."/>
        </authorList>
    </citation>
    <scope>NUCLEOTIDE SEQUENCE</scope>
    <source>
        <strain evidence="1">TM448B04642</strain>
    </source>
</reference>
<dbReference type="EMBL" id="MT145096">
    <property type="protein sequence ID" value="QJI03534.1"/>
    <property type="molecule type" value="Genomic_DNA"/>
</dbReference>
<protein>
    <submittedName>
        <fullName evidence="1">Uncharacterized protein</fullName>
    </submittedName>
</protein>
<name>A0A6M3Y3F3_9ZZZZ</name>
<accession>A0A6M3Y3F3</accession>
<evidence type="ECO:0000313" key="1">
    <source>
        <dbReference type="EMBL" id="QJI03534.1"/>
    </source>
</evidence>
<proteinExistence type="predicted"/>
<dbReference type="AlphaFoldDB" id="A0A6M3Y3F3"/>
<organism evidence="1">
    <name type="scientific">viral metagenome</name>
    <dbReference type="NCBI Taxonomy" id="1070528"/>
    <lineage>
        <taxon>unclassified sequences</taxon>
        <taxon>metagenomes</taxon>
        <taxon>organismal metagenomes</taxon>
    </lineage>
</organism>
<gene>
    <name evidence="1" type="ORF">TM448B04642_0007</name>
</gene>